<feature type="compositionally biased region" description="Polar residues" evidence="1">
    <location>
        <begin position="657"/>
        <end position="668"/>
    </location>
</feature>
<dbReference type="AlphaFoldDB" id="G4THW6"/>
<feature type="compositionally biased region" description="Polar residues" evidence="1">
    <location>
        <begin position="145"/>
        <end position="155"/>
    </location>
</feature>
<evidence type="ECO:0000313" key="3">
    <source>
        <dbReference type="Proteomes" id="UP000007148"/>
    </source>
</evidence>
<feature type="compositionally biased region" description="Polar residues" evidence="1">
    <location>
        <begin position="221"/>
        <end position="231"/>
    </location>
</feature>
<evidence type="ECO:0000256" key="1">
    <source>
        <dbReference type="SAM" id="MobiDB-lite"/>
    </source>
</evidence>
<feature type="compositionally biased region" description="Basic and acidic residues" evidence="1">
    <location>
        <begin position="129"/>
        <end position="138"/>
    </location>
</feature>
<feature type="region of interest" description="Disordered" evidence="1">
    <location>
        <begin position="457"/>
        <end position="491"/>
    </location>
</feature>
<feature type="compositionally biased region" description="Basic residues" evidence="1">
    <location>
        <begin position="241"/>
        <end position="251"/>
    </location>
</feature>
<dbReference type="Proteomes" id="UP000007148">
    <property type="component" value="Unassembled WGS sequence"/>
</dbReference>
<keyword evidence="3" id="KW-1185">Reference proteome</keyword>
<feature type="compositionally biased region" description="Low complexity" evidence="1">
    <location>
        <begin position="473"/>
        <end position="491"/>
    </location>
</feature>
<feature type="compositionally biased region" description="Basic and acidic residues" evidence="1">
    <location>
        <begin position="680"/>
        <end position="689"/>
    </location>
</feature>
<feature type="compositionally biased region" description="Polar residues" evidence="1">
    <location>
        <begin position="186"/>
        <end position="213"/>
    </location>
</feature>
<name>G4THW6_SERID</name>
<organism evidence="2 3">
    <name type="scientific">Serendipita indica (strain DSM 11827)</name>
    <name type="common">Root endophyte fungus</name>
    <name type="synonym">Piriformospora indica</name>
    <dbReference type="NCBI Taxonomy" id="1109443"/>
    <lineage>
        <taxon>Eukaryota</taxon>
        <taxon>Fungi</taxon>
        <taxon>Dikarya</taxon>
        <taxon>Basidiomycota</taxon>
        <taxon>Agaricomycotina</taxon>
        <taxon>Agaricomycetes</taxon>
        <taxon>Sebacinales</taxon>
        <taxon>Serendipitaceae</taxon>
        <taxon>Serendipita</taxon>
    </lineage>
</organism>
<feature type="region of interest" description="Disordered" evidence="1">
    <location>
        <begin position="184"/>
        <end position="290"/>
    </location>
</feature>
<feature type="compositionally biased region" description="Polar residues" evidence="1">
    <location>
        <begin position="272"/>
        <end position="283"/>
    </location>
</feature>
<gene>
    <name evidence="2" type="ORF">PIIN_04850</name>
</gene>
<dbReference type="InParanoid" id="G4THW6"/>
<feature type="compositionally biased region" description="Pro residues" evidence="1">
    <location>
        <begin position="39"/>
        <end position="50"/>
    </location>
</feature>
<feature type="region of interest" description="Disordered" evidence="1">
    <location>
        <begin position="1"/>
        <end position="50"/>
    </location>
</feature>
<accession>G4THW6</accession>
<evidence type="ECO:0000313" key="2">
    <source>
        <dbReference type="EMBL" id="CCA70914.1"/>
    </source>
</evidence>
<comment type="caution">
    <text evidence="2">The sequence shown here is derived from an EMBL/GenBank/DDBJ whole genome shotgun (WGS) entry which is preliminary data.</text>
</comment>
<reference evidence="2 3" key="1">
    <citation type="journal article" date="2011" name="PLoS Pathog.">
        <title>Endophytic Life Strategies Decoded by Genome and Transcriptome Analyses of the Mutualistic Root Symbiont Piriformospora indica.</title>
        <authorList>
            <person name="Zuccaro A."/>
            <person name="Lahrmann U."/>
            <person name="Guldener U."/>
            <person name="Langen G."/>
            <person name="Pfiffi S."/>
            <person name="Biedenkopf D."/>
            <person name="Wong P."/>
            <person name="Samans B."/>
            <person name="Grimm C."/>
            <person name="Basiewicz M."/>
            <person name="Murat C."/>
            <person name="Martin F."/>
            <person name="Kogel K.H."/>
        </authorList>
    </citation>
    <scope>NUCLEOTIDE SEQUENCE [LARGE SCALE GENOMIC DNA]</scope>
    <source>
        <strain evidence="2 3">DSM 11827</strain>
    </source>
</reference>
<feature type="region of interest" description="Disordered" evidence="1">
    <location>
        <begin position="657"/>
        <end position="689"/>
    </location>
</feature>
<protein>
    <submittedName>
        <fullName evidence="2">Uncharacterized protein</fullName>
    </submittedName>
</protein>
<dbReference type="HOGENOM" id="CLU_399604_0_0_1"/>
<feature type="region of interest" description="Disordered" evidence="1">
    <location>
        <begin position="105"/>
        <end position="168"/>
    </location>
</feature>
<sequence>MYLQAYPTSPRAHLRRSSSAPSVTSPPFRVEPATERPKPTIPLPSFVPLPRPLPPSPIRSCRRGQKNVFRKLVNRDLSLPRDGSLSLDQRILAIEDKRSLTVPTLIHSRAPTPDSYGVPDKLSTEQSTEMDRGWEAEWSKPPSKSPASGTSSTPKLTEDGNALLSLRTPSPNFTIRIFAEDPMRSSPVNLHPDSTSHTVNKPTGTQSRSQLPTSALGLSLGETQGQPQRHASPSPRSGRTTGRRSSHRRTSKQVALGHSHGYTVISPELYASPTTPRTASSGYTRRITERESASEAGMLFLRSRKGQYRRSFRTMQCLLQSETGDAPPTPDPFAGRQPELHRLDEDGGGTGLIQERSIKVVKKPISSLYSPVSTLNTNPSPIERIPPILQMLALDSYPSEPATTSFQSRSRAQETETLVGAVNALTVQRPPKLEIPVFSPIVDSLAHLSLTNMINVVQADPSPPPPYAKNTNTDTSPASLTSTSSLTTPQSGYLRENMRSEMAHLANHDRLRNVLPATTMPVLMKHEDPSLYSQPPMAVREMIESRNGQYNGRLLAATPSQHDSEREATTSASRNASYGVEILVETSVQVHVDTMPRHANKPKLRDSPPNKSHLKLNMDAVGMYPAIKTRKRPIVLVQDTPFSDAVLMEHASTGTIQRTVVQTSSTSESKSRRPLPPLPDAKKRTAEQP</sequence>
<dbReference type="EMBL" id="CAFZ01000099">
    <property type="protein sequence ID" value="CCA70914.1"/>
    <property type="molecule type" value="Genomic_DNA"/>
</dbReference>
<proteinExistence type="predicted"/>